<evidence type="ECO:0000256" key="1">
    <source>
        <dbReference type="SAM" id="SignalP"/>
    </source>
</evidence>
<sequence length="134" mass="14737">MFSAKLLFLLAAWLFISTLYSEKTKDTYSDGLSPPTDCENCTLCQYPCHAQPPPPPSGYQPYGAPPPPPAAEVNCPPSSPVQCCQYSPPIMPYYNYPYSNYSGSTSLQHRIKPSSSTWYSAILFISIILVGSQV</sequence>
<reference evidence="2 3" key="1">
    <citation type="submission" date="2024-11" db="EMBL/GenBank/DDBJ databases">
        <title>A near-complete genome assembly of Cinchona calisaya.</title>
        <authorList>
            <person name="Lian D.C."/>
            <person name="Zhao X.W."/>
            <person name="Wei L."/>
        </authorList>
    </citation>
    <scope>NUCLEOTIDE SEQUENCE [LARGE SCALE GENOMIC DNA]</scope>
    <source>
        <tissue evidence="2">Nenye</tissue>
    </source>
</reference>
<feature type="chain" id="PRO_5044874461" evidence="1">
    <location>
        <begin position="22"/>
        <end position="134"/>
    </location>
</feature>
<name>A0ABD2YRV9_9GENT</name>
<dbReference type="Proteomes" id="UP001630127">
    <property type="component" value="Unassembled WGS sequence"/>
</dbReference>
<dbReference type="AlphaFoldDB" id="A0ABD2YRV9"/>
<feature type="signal peptide" evidence="1">
    <location>
        <begin position="1"/>
        <end position="21"/>
    </location>
</feature>
<gene>
    <name evidence="2" type="ORF">ACH5RR_029474</name>
</gene>
<comment type="caution">
    <text evidence="2">The sequence shown here is derived from an EMBL/GenBank/DDBJ whole genome shotgun (WGS) entry which is preliminary data.</text>
</comment>
<evidence type="ECO:0000313" key="2">
    <source>
        <dbReference type="EMBL" id="KAL3510073.1"/>
    </source>
</evidence>
<keyword evidence="3" id="KW-1185">Reference proteome</keyword>
<protein>
    <submittedName>
        <fullName evidence="2">Uncharacterized protein</fullName>
    </submittedName>
</protein>
<dbReference type="EMBL" id="JBJUIK010000012">
    <property type="protein sequence ID" value="KAL3510073.1"/>
    <property type="molecule type" value="Genomic_DNA"/>
</dbReference>
<organism evidence="2 3">
    <name type="scientific">Cinchona calisaya</name>
    <dbReference type="NCBI Taxonomy" id="153742"/>
    <lineage>
        <taxon>Eukaryota</taxon>
        <taxon>Viridiplantae</taxon>
        <taxon>Streptophyta</taxon>
        <taxon>Embryophyta</taxon>
        <taxon>Tracheophyta</taxon>
        <taxon>Spermatophyta</taxon>
        <taxon>Magnoliopsida</taxon>
        <taxon>eudicotyledons</taxon>
        <taxon>Gunneridae</taxon>
        <taxon>Pentapetalae</taxon>
        <taxon>asterids</taxon>
        <taxon>lamiids</taxon>
        <taxon>Gentianales</taxon>
        <taxon>Rubiaceae</taxon>
        <taxon>Cinchonoideae</taxon>
        <taxon>Cinchoneae</taxon>
        <taxon>Cinchona</taxon>
    </lineage>
</organism>
<accession>A0ABD2YRV9</accession>
<evidence type="ECO:0000313" key="3">
    <source>
        <dbReference type="Proteomes" id="UP001630127"/>
    </source>
</evidence>
<proteinExistence type="predicted"/>
<keyword evidence="1" id="KW-0732">Signal</keyword>